<proteinExistence type="predicted"/>
<reference evidence="1 2" key="1">
    <citation type="submission" date="2021-06" db="EMBL/GenBank/DDBJ databases">
        <title>Caerostris darwini draft genome.</title>
        <authorList>
            <person name="Kono N."/>
            <person name="Arakawa K."/>
        </authorList>
    </citation>
    <scope>NUCLEOTIDE SEQUENCE [LARGE SCALE GENOMIC DNA]</scope>
</reference>
<accession>A0AAV4RAZ0</accession>
<evidence type="ECO:0000313" key="1">
    <source>
        <dbReference type="EMBL" id="GIY18532.1"/>
    </source>
</evidence>
<organism evidence="1 2">
    <name type="scientific">Caerostris darwini</name>
    <dbReference type="NCBI Taxonomy" id="1538125"/>
    <lineage>
        <taxon>Eukaryota</taxon>
        <taxon>Metazoa</taxon>
        <taxon>Ecdysozoa</taxon>
        <taxon>Arthropoda</taxon>
        <taxon>Chelicerata</taxon>
        <taxon>Arachnida</taxon>
        <taxon>Araneae</taxon>
        <taxon>Araneomorphae</taxon>
        <taxon>Entelegynae</taxon>
        <taxon>Araneoidea</taxon>
        <taxon>Araneidae</taxon>
        <taxon>Caerostris</taxon>
    </lineage>
</organism>
<dbReference type="Proteomes" id="UP001054837">
    <property type="component" value="Unassembled WGS sequence"/>
</dbReference>
<evidence type="ECO:0000313" key="2">
    <source>
        <dbReference type="Proteomes" id="UP001054837"/>
    </source>
</evidence>
<name>A0AAV4RAZ0_9ARAC</name>
<protein>
    <submittedName>
        <fullName evidence="1">Uncharacterized protein</fullName>
    </submittedName>
</protein>
<dbReference type="EMBL" id="BPLQ01005924">
    <property type="protein sequence ID" value="GIY18532.1"/>
    <property type="molecule type" value="Genomic_DNA"/>
</dbReference>
<gene>
    <name evidence="1" type="ORF">CDAR_527721</name>
</gene>
<dbReference type="AlphaFoldDB" id="A0AAV4RAZ0"/>
<keyword evidence="2" id="KW-1185">Reference proteome</keyword>
<sequence>MFAENAFNARQARHLIWFSRPNSRIVLTPEREEGTGNNLKASFTLHPHPLSPVPKSTTFSEFLCLGKGHLLSQEFLAEDFISQNIVFSRGIREEGMG</sequence>
<comment type="caution">
    <text evidence="1">The sequence shown here is derived from an EMBL/GenBank/DDBJ whole genome shotgun (WGS) entry which is preliminary data.</text>
</comment>